<evidence type="ECO:0000256" key="3">
    <source>
        <dbReference type="ARBA" id="ARBA00022723"/>
    </source>
</evidence>
<keyword evidence="4" id="KW-0378">Hydrolase</keyword>
<keyword evidence="5" id="KW-0862">Zinc</keyword>
<dbReference type="OrthoDB" id="264978at2"/>
<dbReference type="Pfam" id="PF01435">
    <property type="entry name" value="Peptidase_M48"/>
    <property type="match status" value="1"/>
</dbReference>
<evidence type="ECO:0000313" key="10">
    <source>
        <dbReference type="Proteomes" id="UP000001025"/>
    </source>
</evidence>
<organism evidence="9 10">
    <name type="scientific">Rhodopirellula baltica (strain DSM 10527 / NCIMB 13988 / SH1)</name>
    <dbReference type="NCBI Taxonomy" id="243090"/>
    <lineage>
        <taxon>Bacteria</taxon>
        <taxon>Pseudomonadati</taxon>
        <taxon>Planctomycetota</taxon>
        <taxon>Planctomycetia</taxon>
        <taxon>Pirellulales</taxon>
        <taxon>Pirellulaceae</taxon>
        <taxon>Rhodopirellula</taxon>
    </lineage>
</organism>
<dbReference type="InterPro" id="IPR001915">
    <property type="entry name" value="Peptidase_M48"/>
</dbReference>
<evidence type="ECO:0000256" key="2">
    <source>
        <dbReference type="ARBA" id="ARBA00022670"/>
    </source>
</evidence>
<protein>
    <recommendedName>
        <fullName evidence="8">Peptidase M48 domain-containing protein</fullName>
    </recommendedName>
</protein>
<feature type="transmembrane region" description="Helical" evidence="7">
    <location>
        <begin position="240"/>
        <end position="263"/>
    </location>
</feature>
<reference evidence="9 10" key="1">
    <citation type="journal article" date="2003" name="Proc. Natl. Acad. Sci. U.S.A.">
        <title>Complete genome sequence of the marine planctomycete Pirellula sp. strain 1.</title>
        <authorList>
            <person name="Gloeckner F.O."/>
            <person name="Kube M."/>
            <person name="Bauer M."/>
            <person name="Teeling H."/>
            <person name="Lombardot T."/>
            <person name="Ludwig W."/>
            <person name="Gade D."/>
            <person name="Beck A."/>
            <person name="Borzym K."/>
            <person name="Heitmann K."/>
            <person name="Rabus R."/>
            <person name="Schlesner H."/>
            <person name="Amann R."/>
            <person name="Reinhardt R."/>
        </authorList>
    </citation>
    <scope>NUCLEOTIDE SEQUENCE [LARGE SCALE GENOMIC DNA]</scope>
    <source>
        <strain evidence="10">DSM 10527 / NCIMB 13988 / SH1</strain>
    </source>
</reference>
<feature type="transmembrane region" description="Helical" evidence="7">
    <location>
        <begin position="86"/>
        <end position="112"/>
    </location>
</feature>
<evidence type="ECO:0000259" key="8">
    <source>
        <dbReference type="Pfam" id="PF01435"/>
    </source>
</evidence>
<keyword evidence="7" id="KW-1133">Transmembrane helix</keyword>
<feature type="transmembrane region" description="Helical" evidence="7">
    <location>
        <begin position="204"/>
        <end position="228"/>
    </location>
</feature>
<evidence type="ECO:0000256" key="1">
    <source>
        <dbReference type="ARBA" id="ARBA00001947"/>
    </source>
</evidence>
<evidence type="ECO:0000256" key="6">
    <source>
        <dbReference type="ARBA" id="ARBA00023049"/>
    </source>
</evidence>
<dbReference type="GO" id="GO:0006508">
    <property type="term" value="P:proteolysis"/>
    <property type="evidence" value="ECO:0007669"/>
    <property type="project" value="UniProtKB-KW"/>
</dbReference>
<feature type="domain" description="Peptidase M48" evidence="8">
    <location>
        <begin position="307"/>
        <end position="470"/>
    </location>
</feature>
<dbReference type="KEGG" id="rba:RB3305"/>
<dbReference type="GO" id="GO:0004222">
    <property type="term" value="F:metalloendopeptidase activity"/>
    <property type="evidence" value="ECO:0007669"/>
    <property type="project" value="InterPro"/>
</dbReference>
<dbReference type="InParanoid" id="Q7UUG4"/>
<accession>Q7UUG4</accession>
<keyword evidence="6" id="KW-0482">Metalloprotease</keyword>
<dbReference type="EnsemblBacteria" id="CAD73115">
    <property type="protein sequence ID" value="CAD73115"/>
    <property type="gene ID" value="RB3305"/>
</dbReference>
<dbReference type="GO" id="GO:0046872">
    <property type="term" value="F:metal ion binding"/>
    <property type="evidence" value="ECO:0007669"/>
    <property type="project" value="UniProtKB-KW"/>
</dbReference>
<gene>
    <name evidence="9" type="ordered locus">RB3305</name>
</gene>
<keyword evidence="10" id="KW-1185">Reference proteome</keyword>
<feature type="transmembrane region" description="Helical" evidence="7">
    <location>
        <begin position="59"/>
        <end position="80"/>
    </location>
</feature>
<keyword evidence="3" id="KW-0479">Metal-binding</keyword>
<sequence length="477" mass="52712">MLRTIHSLEPLKPGRVDRMGWSKRRFFRESFDVVEKIGFADDWPLKLRRPMLNEQGFKLSFYVFLLVLVSLCCGSVPGWSEPSFRSVIASVALVAGWTILCHTAARMMVLQVRRGHMRIRDASRMLEVQLDIFRWLGLPVVLTCLGAFSLAAWSREQPILESSMMLQSIVLLMPGITILLATWSAEHVFGARLGLTDSSLRNYFVSLWSGLRAGPVWLIIPTMLFLLLGDLAEWSQPIATGNAVAIGIGVGIAAIAFLLPWIVSRVIRQETMAPADRESITLWLNRVGVRTEGWSAMRVVRWNTNGRVFNALVAGLFRPGRMLLLSDRVIDELPRGQLLMVVMHEVAHVRRWHVPIRMAAVAPAWFVSIWVGSLFTNESWGATVGGLTGLVLTVGTLSAVAYLTEWDADAVACKLAVKAGGQADGMPATEAEAAGMMAAALGRVTAGHPAARRASWLHPSLAMRVKRLAKPPRMHLI</sequence>
<keyword evidence="2" id="KW-0645">Protease</keyword>
<dbReference type="EMBL" id="BX294138">
    <property type="protein sequence ID" value="CAD73115.1"/>
    <property type="molecule type" value="Genomic_DNA"/>
</dbReference>
<keyword evidence="7" id="KW-0812">Transmembrane</keyword>
<keyword evidence="7" id="KW-0472">Membrane</keyword>
<feature type="transmembrane region" description="Helical" evidence="7">
    <location>
        <begin position="382"/>
        <end position="404"/>
    </location>
</feature>
<dbReference type="PATRIC" id="fig|243090.15.peg.1525"/>
<evidence type="ECO:0000256" key="5">
    <source>
        <dbReference type="ARBA" id="ARBA00022833"/>
    </source>
</evidence>
<feature type="transmembrane region" description="Helical" evidence="7">
    <location>
        <begin position="358"/>
        <end position="376"/>
    </location>
</feature>
<dbReference type="STRING" id="243090.RB3305"/>
<evidence type="ECO:0000256" key="7">
    <source>
        <dbReference type="SAM" id="Phobius"/>
    </source>
</evidence>
<dbReference type="eggNOG" id="COG0501">
    <property type="taxonomic scope" value="Bacteria"/>
</dbReference>
<evidence type="ECO:0000313" key="9">
    <source>
        <dbReference type="EMBL" id="CAD73115.1"/>
    </source>
</evidence>
<feature type="transmembrane region" description="Helical" evidence="7">
    <location>
        <begin position="132"/>
        <end position="153"/>
    </location>
</feature>
<dbReference type="Proteomes" id="UP000001025">
    <property type="component" value="Chromosome"/>
</dbReference>
<dbReference type="HOGENOM" id="CLU_572206_0_0_0"/>
<evidence type="ECO:0000256" key="4">
    <source>
        <dbReference type="ARBA" id="ARBA00022801"/>
    </source>
</evidence>
<feature type="transmembrane region" description="Helical" evidence="7">
    <location>
        <begin position="165"/>
        <end position="183"/>
    </location>
</feature>
<name>Q7UUG4_RHOBA</name>
<proteinExistence type="predicted"/>
<dbReference type="Gene3D" id="3.30.2010.10">
    <property type="entry name" value="Metalloproteases ('zincins'), catalytic domain"/>
    <property type="match status" value="1"/>
</dbReference>
<comment type="cofactor">
    <cofactor evidence="1">
        <name>Zn(2+)</name>
        <dbReference type="ChEBI" id="CHEBI:29105"/>
    </cofactor>
</comment>
<dbReference type="AlphaFoldDB" id="Q7UUG4"/>